<keyword evidence="6" id="KW-0378">Hydrolase</keyword>
<evidence type="ECO:0000256" key="5">
    <source>
        <dbReference type="ARBA" id="ARBA00022670"/>
    </source>
</evidence>
<evidence type="ECO:0000256" key="3">
    <source>
        <dbReference type="ARBA" id="ARBA00012463"/>
    </source>
</evidence>
<dbReference type="NCBIfam" id="NF003780">
    <property type="entry name" value="PRK05371.1-1"/>
    <property type="match status" value="1"/>
</dbReference>
<organism evidence="10 11">
    <name type="scientific">Fictibacillus nanhaiensis</name>
    <dbReference type="NCBI Taxonomy" id="742169"/>
    <lineage>
        <taxon>Bacteria</taxon>
        <taxon>Bacillati</taxon>
        <taxon>Bacillota</taxon>
        <taxon>Bacilli</taxon>
        <taxon>Bacillales</taxon>
        <taxon>Fictibacillaceae</taxon>
        <taxon>Fictibacillus</taxon>
    </lineage>
</organism>
<accession>A0ABS2ZUT7</accession>
<evidence type="ECO:0000313" key="11">
    <source>
        <dbReference type="Proteomes" id="UP001296923"/>
    </source>
</evidence>
<dbReference type="InterPro" id="IPR000383">
    <property type="entry name" value="Xaa-Pro-like_dom"/>
</dbReference>
<evidence type="ECO:0000256" key="2">
    <source>
        <dbReference type="ARBA" id="ARBA00010819"/>
    </source>
</evidence>
<keyword evidence="4" id="KW-0031">Aminopeptidase</keyword>
<dbReference type="PRINTS" id="PR00923">
    <property type="entry name" value="LACTOPTASE"/>
</dbReference>
<dbReference type="SUPFAM" id="SSF49785">
    <property type="entry name" value="Galactose-binding domain-like"/>
    <property type="match status" value="1"/>
</dbReference>
<proteinExistence type="inferred from homology"/>
<dbReference type="Proteomes" id="UP001296923">
    <property type="component" value="Unassembled WGS sequence"/>
</dbReference>
<dbReference type="SMART" id="SM00939">
    <property type="entry name" value="PepX_C"/>
    <property type="match status" value="1"/>
</dbReference>
<evidence type="ECO:0000256" key="6">
    <source>
        <dbReference type="ARBA" id="ARBA00022801"/>
    </source>
</evidence>
<comment type="similarity">
    <text evidence="2">Belongs to the peptidase S15 family.</text>
</comment>
<dbReference type="Gene3D" id="2.60.120.260">
    <property type="entry name" value="Galactose-binding domain-like"/>
    <property type="match status" value="1"/>
</dbReference>
<evidence type="ECO:0000259" key="9">
    <source>
        <dbReference type="SMART" id="SM00939"/>
    </source>
</evidence>
<dbReference type="Gene3D" id="3.40.50.1820">
    <property type="entry name" value="alpha/beta hydrolase"/>
    <property type="match status" value="1"/>
</dbReference>
<name>A0ABS2ZUT7_9BACL</name>
<reference evidence="10 11" key="1">
    <citation type="submission" date="2021-01" db="EMBL/GenBank/DDBJ databases">
        <title>Genome Sequencing of Type Strains.</title>
        <authorList>
            <person name="Lemaire J.F."/>
            <person name="Inderbitzin P."/>
            <person name="Collins S.B."/>
            <person name="Wespe N."/>
            <person name="Knight-Connoni V."/>
        </authorList>
    </citation>
    <scope>NUCLEOTIDE SEQUENCE [LARGE SCALE GENOMIC DNA]</scope>
    <source>
        <strain evidence="10 11">DSM 23009</strain>
    </source>
</reference>
<dbReference type="InterPro" id="IPR013736">
    <property type="entry name" value="Xaa-Pro_dipept_C"/>
</dbReference>
<feature type="domain" description="Xaa-Pro dipeptidyl-peptidase C-terminal" evidence="9">
    <location>
        <begin position="382"/>
        <end position="598"/>
    </location>
</feature>
<dbReference type="SUPFAM" id="SSF53474">
    <property type="entry name" value="alpha/beta-Hydrolases"/>
    <property type="match status" value="1"/>
</dbReference>
<sequence>MNFYNHGGEWQLKTKRSLLVSSVLTVSLLLGAGPLPITAEENNFQNILVKNGMTQPVYSLGEAITETVYVEVPLDSDADGKLDRVHADIIRPKETEEGLKVPVIYEMSPYRSGIKNVPVYDVDHELNTVKGKGKSTQVQSPKAADLPGYYDNYFVPRGYAVVLAESIGTGDSTGCPTTGDYREILGTKAVIDWLNGRTKAYDAQGNEIKADWTTGNVGMVGVSYNGTLPNAVAGTGVEGLKTIVPISAISSWYDYYRSNGAVTAPGGYQGEDTDNMAEAILTRENPEVCAPVIEELTDGQDRENGDYNAFWEARDYTKNADKVEASVLMVHGLNDWNVKTQQFAQWWEVLGKKDVPRKLWLHQGGHSSPYGFRRDVWLETLNKWFDHWLYNIENDVMEQPVVDIQREDRTWHTESNWPATDALDTKLHLNSGQRGGTISLDRYEGKKETQTIVDDAMKKAESLVVNPSEQNENRLAYVTGELKKPLRMSGTPEVSIRASLSKPVANLTALLVDYGPDNQAKIVTRGWTDPQNLKSDLRSKSLTPGKEYTFTWTMQPDDYVFESGHKLGIVLISSDYDYSIRPKAGTIITMDPKKSNVILPIVGGEGAF</sequence>
<keyword evidence="5" id="KW-0645">Protease</keyword>
<dbReference type="InterPro" id="IPR008252">
    <property type="entry name" value="Pept_S15_Xpro"/>
</dbReference>
<evidence type="ECO:0000256" key="7">
    <source>
        <dbReference type="ARBA" id="ARBA00022825"/>
    </source>
</evidence>
<evidence type="ECO:0000256" key="8">
    <source>
        <dbReference type="ARBA" id="ARBA00030045"/>
    </source>
</evidence>
<evidence type="ECO:0000256" key="1">
    <source>
        <dbReference type="ARBA" id="ARBA00000123"/>
    </source>
</evidence>
<dbReference type="EC" id="3.4.14.11" evidence="3"/>
<evidence type="ECO:0000313" key="10">
    <source>
        <dbReference type="EMBL" id="MBN3555775.1"/>
    </source>
</evidence>
<protein>
    <recommendedName>
        <fullName evidence="3">Xaa-Pro dipeptidyl-peptidase</fullName>
        <ecNumber evidence="3">3.4.14.11</ecNumber>
    </recommendedName>
    <alternativeName>
        <fullName evidence="8">X-prolyl-dipeptidyl aminopeptidase</fullName>
    </alternativeName>
</protein>
<comment type="catalytic activity">
    <reaction evidence="1">
        <text>Hydrolyzes Xaa-Pro-|- bonds to release unblocked, N-terminal dipeptides from substrates including Ala-Pro-|-p-nitroanilide and (sequentially) Tyr-Pro-|-Phe-Pro-|-Gly-Pro-|-Ile.</text>
        <dbReference type="EC" id="3.4.14.11"/>
    </reaction>
</comment>
<gene>
    <name evidence="10" type="ORF">JYA63_15970</name>
</gene>
<evidence type="ECO:0000256" key="4">
    <source>
        <dbReference type="ARBA" id="ARBA00022438"/>
    </source>
</evidence>
<dbReference type="Pfam" id="PF02129">
    <property type="entry name" value="Peptidase_S15"/>
    <property type="match status" value="1"/>
</dbReference>
<dbReference type="Gene3D" id="1.10.246.70">
    <property type="match status" value="1"/>
</dbReference>
<keyword evidence="7" id="KW-0720">Serine protease</keyword>
<keyword evidence="11" id="KW-1185">Reference proteome</keyword>
<comment type="caution">
    <text evidence="10">The sequence shown here is derived from an EMBL/GenBank/DDBJ whole genome shotgun (WGS) entry which is preliminary data.</text>
</comment>
<dbReference type="Pfam" id="PF08530">
    <property type="entry name" value="PepX_C"/>
    <property type="match status" value="1"/>
</dbReference>
<dbReference type="EMBL" id="JAFHKR010000039">
    <property type="protein sequence ID" value="MBN3555775.1"/>
    <property type="molecule type" value="Genomic_DNA"/>
</dbReference>
<dbReference type="InterPro" id="IPR029058">
    <property type="entry name" value="AB_hydrolase_fold"/>
</dbReference>
<dbReference type="InterPro" id="IPR008979">
    <property type="entry name" value="Galactose-bd-like_sf"/>
</dbReference>